<evidence type="ECO:0000256" key="1">
    <source>
        <dbReference type="SAM" id="Phobius"/>
    </source>
</evidence>
<gene>
    <name evidence="2" type="ORF">NEZAVI_LOCUS6619</name>
</gene>
<reference evidence="2" key="1">
    <citation type="submission" date="2022-01" db="EMBL/GenBank/DDBJ databases">
        <authorList>
            <person name="King R."/>
        </authorList>
    </citation>
    <scope>NUCLEOTIDE SEQUENCE</scope>
</reference>
<evidence type="ECO:0000313" key="2">
    <source>
        <dbReference type="EMBL" id="CAH1396575.1"/>
    </source>
</evidence>
<organism evidence="2 3">
    <name type="scientific">Nezara viridula</name>
    <name type="common">Southern green stink bug</name>
    <name type="synonym">Cimex viridulus</name>
    <dbReference type="NCBI Taxonomy" id="85310"/>
    <lineage>
        <taxon>Eukaryota</taxon>
        <taxon>Metazoa</taxon>
        <taxon>Ecdysozoa</taxon>
        <taxon>Arthropoda</taxon>
        <taxon>Hexapoda</taxon>
        <taxon>Insecta</taxon>
        <taxon>Pterygota</taxon>
        <taxon>Neoptera</taxon>
        <taxon>Paraneoptera</taxon>
        <taxon>Hemiptera</taxon>
        <taxon>Heteroptera</taxon>
        <taxon>Panheteroptera</taxon>
        <taxon>Pentatomomorpha</taxon>
        <taxon>Pentatomoidea</taxon>
        <taxon>Pentatomidae</taxon>
        <taxon>Pentatominae</taxon>
        <taxon>Nezara</taxon>
    </lineage>
</organism>
<evidence type="ECO:0000313" key="3">
    <source>
        <dbReference type="Proteomes" id="UP001152798"/>
    </source>
</evidence>
<proteinExistence type="predicted"/>
<keyword evidence="1" id="KW-1133">Transmembrane helix</keyword>
<dbReference type="EMBL" id="OV725079">
    <property type="protein sequence ID" value="CAH1396575.1"/>
    <property type="molecule type" value="Genomic_DNA"/>
</dbReference>
<keyword evidence="3" id="KW-1185">Reference proteome</keyword>
<dbReference type="OrthoDB" id="6475849at2759"/>
<accession>A0A9P0H6W3</accession>
<keyword evidence="1" id="KW-0472">Membrane</keyword>
<sequence>MSSYRFEINPCLGKGIKEENNSHVSLPVDFKMKAYTESELPKTRYKNCLTRNGYLSGPRRGEVVENPLGGPEPRVLWLRGDQSSPPRGNVVVGVIGVLVAVCVVLGIVAISLSQCSSEGRG</sequence>
<dbReference type="Proteomes" id="UP001152798">
    <property type="component" value="Chromosome 3"/>
</dbReference>
<protein>
    <submittedName>
        <fullName evidence="2">Uncharacterized protein</fullName>
    </submittedName>
</protein>
<dbReference type="AlphaFoldDB" id="A0A9P0H6W3"/>
<name>A0A9P0H6W3_NEZVI</name>
<feature type="transmembrane region" description="Helical" evidence="1">
    <location>
        <begin position="90"/>
        <end position="112"/>
    </location>
</feature>
<keyword evidence="1" id="KW-0812">Transmembrane</keyword>